<dbReference type="OMA" id="DDMMQWT"/>
<dbReference type="RefSeq" id="XP_009532437.1">
    <property type="nucleotide sequence ID" value="XM_009534142.1"/>
</dbReference>
<gene>
    <name evidence="1" type="ORF">PHYSODRAFT_515543</name>
</gene>
<dbReference type="GeneID" id="20659691"/>
<dbReference type="KEGG" id="psoj:PHYSODRAFT_515543"/>
<dbReference type="Proteomes" id="UP000002640">
    <property type="component" value="Unassembled WGS sequence"/>
</dbReference>
<organism evidence="1 2">
    <name type="scientific">Phytophthora sojae (strain P6497)</name>
    <name type="common">Soybean stem and root rot agent</name>
    <name type="synonym">Phytophthora megasperma f. sp. glycines</name>
    <dbReference type="NCBI Taxonomy" id="1094619"/>
    <lineage>
        <taxon>Eukaryota</taxon>
        <taxon>Sar</taxon>
        <taxon>Stramenopiles</taxon>
        <taxon>Oomycota</taxon>
        <taxon>Peronosporomycetes</taxon>
        <taxon>Peronosporales</taxon>
        <taxon>Peronosporaceae</taxon>
        <taxon>Phytophthora</taxon>
    </lineage>
</organism>
<reference evidence="1 2" key="1">
    <citation type="journal article" date="2006" name="Science">
        <title>Phytophthora genome sequences uncover evolutionary origins and mechanisms of pathogenesis.</title>
        <authorList>
            <person name="Tyler B.M."/>
            <person name="Tripathy S."/>
            <person name="Zhang X."/>
            <person name="Dehal P."/>
            <person name="Jiang R.H."/>
            <person name="Aerts A."/>
            <person name="Arredondo F.D."/>
            <person name="Baxter L."/>
            <person name="Bensasson D."/>
            <person name="Beynon J.L."/>
            <person name="Chapman J."/>
            <person name="Damasceno C.M."/>
            <person name="Dorrance A.E."/>
            <person name="Dou D."/>
            <person name="Dickerman A.W."/>
            <person name="Dubchak I.L."/>
            <person name="Garbelotto M."/>
            <person name="Gijzen M."/>
            <person name="Gordon S.G."/>
            <person name="Govers F."/>
            <person name="Grunwald N.J."/>
            <person name="Huang W."/>
            <person name="Ivors K.L."/>
            <person name="Jones R.W."/>
            <person name="Kamoun S."/>
            <person name="Krampis K."/>
            <person name="Lamour K.H."/>
            <person name="Lee M.K."/>
            <person name="McDonald W.H."/>
            <person name="Medina M."/>
            <person name="Meijer H.J."/>
            <person name="Nordberg E.K."/>
            <person name="Maclean D.J."/>
            <person name="Ospina-Giraldo M.D."/>
            <person name="Morris P.F."/>
            <person name="Phuntumart V."/>
            <person name="Putnam N.H."/>
            <person name="Rash S."/>
            <person name="Rose J.K."/>
            <person name="Sakihama Y."/>
            <person name="Salamov A.A."/>
            <person name="Savidor A."/>
            <person name="Scheuring C.F."/>
            <person name="Smith B.M."/>
            <person name="Sobral B.W."/>
            <person name="Terry A."/>
            <person name="Torto-Alalibo T.A."/>
            <person name="Win J."/>
            <person name="Xu Z."/>
            <person name="Zhang H."/>
            <person name="Grigoriev I.V."/>
            <person name="Rokhsar D.S."/>
            <person name="Boore J.L."/>
        </authorList>
    </citation>
    <scope>NUCLEOTIDE SEQUENCE [LARGE SCALE GENOMIC DNA]</scope>
    <source>
        <strain evidence="1 2">P6497</strain>
    </source>
</reference>
<proteinExistence type="predicted"/>
<name>G4ZYS1_PHYSP</name>
<sequence>MFSEDDAEYGGEPCGIAIIDCVDEDELYPYRSSERVRRDSSGAIILTASKRQTSDARKGMEASGFQEKLVVTMRRATFLKIRRPEFSLSQLALEELHDDMMQWTDVMVKSIRNIVYATP</sequence>
<dbReference type="EMBL" id="JH159157">
    <property type="protein sequence ID" value="EGZ12104.1"/>
    <property type="molecule type" value="Genomic_DNA"/>
</dbReference>
<accession>G4ZYS1</accession>
<keyword evidence="2" id="KW-1185">Reference proteome</keyword>
<dbReference type="InParanoid" id="G4ZYS1"/>
<dbReference type="AlphaFoldDB" id="G4ZYS1"/>
<evidence type="ECO:0000313" key="1">
    <source>
        <dbReference type="EMBL" id="EGZ12104.1"/>
    </source>
</evidence>
<protein>
    <submittedName>
        <fullName evidence="1">Uncharacterized protein</fullName>
    </submittedName>
</protein>
<evidence type="ECO:0000313" key="2">
    <source>
        <dbReference type="Proteomes" id="UP000002640"/>
    </source>
</evidence>